<dbReference type="Proteomes" id="UP000092093">
    <property type="component" value="Unassembled WGS sequence"/>
</dbReference>
<evidence type="ECO:0000313" key="2">
    <source>
        <dbReference type="Proteomes" id="UP000092093"/>
    </source>
</evidence>
<name>A0A1B7W8W5_APHFL</name>
<proteinExistence type="predicted"/>
<reference evidence="1 2" key="1">
    <citation type="submission" date="2015-09" db="EMBL/GenBank/DDBJ databases">
        <title>Aphanizomenon flos-aquae WA102.</title>
        <authorList>
            <person name="Driscoll C."/>
        </authorList>
    </citation>
    <scope>NUCLEOTIDE SEQUENCE [LARGE SCALE GENOMIC DNA]</scope>
    <source>
        <strain evidence="1">WA102</strain>
    </source>
</reference>
<dbReference type="AlphaFoldDB" id="A0A1B7W8W5"/>
<comment type="caution">
    <text evidence="1">The sequence shown here is derived from an EMBL/GenBank/DDBJ whole genome shotgun (WGS) entry which is preliminary data.</text>
</comment>
<evidence type="ECO:0000313" key="1">
    <source>
        <dbReference type="EMBL" id="OBQ33499.1"/>
    </source>
</evidence>
<gene>
    <name evidence="1" type="ORF">AN484_27160</name>
</gene>
<accession>A0A1B7W8W5</accession>
<sequence>MQTSIPPLRLIPQELQIPRSTTEPKYWFGDRLLTTRGWGICTGLKKCKSLNEWLYYIDLDESTHPQPFFAKEIIQKHNILEFIITNKEWRGRV</sequence>
<organism evidence="1 2">
    <name type="scientific">Aphanizomenon flos-aquae WA102</name>
    <dbReference type="NCBI Taxonomy" id="1710896"/>
    <lineage>
        <taxon>Bacteria</taxon>
        <taxon>Bacillati</taxon>
        <taxon>Cyanobacteriota</taxon>
        <taxon>Cyanophyceae</taxon>
        <taxon>Nostocales</taxon>
        <taxon>Aphanizomenonaceae</taxon>
        <taxon>Aphanizomenon</taxon>
    </lineage>
</organism>
<dbReference type="EMBL" id="LJOW01000581">
    <property type="protein sequence ID" value="OBQ33499.1"/>
    <property type="molecule type" value="Genomic_DNA"/>
</dbReference>
<protein>
    <submittedName>
        <fullName evidence="1">Uncharacterized protein</fullName>
    </submittedName>
</protein>